<dbReference type="Proteomes" id="UP000295611">
    <property type="component" value="Unassembled WGS sequence"/>
</dbReference>
<keyword evidence="3" id="KW-1185">Reference proteome</keyword>
<dbReference type="OrthoDB" id="8902895at2"/>
<dbReference type="GO" id="GO:0019239">
    <property type="term" value="F:deaminase activity"/>
    <property type="evidence" value="ECO:0007669"/>
    <property type="project" value="TreeGrafter"/>
</dbReference>
<dbReference type="InterPro" id="IPR035959">
    <property type="entry name" value="RutC-like_sf"/>
</dbReference>
<comment type="caution">
    <text evidence="2">The sequence shown here is derived from an EMBL/GenBank/DDBJ whole genome shotgun (WGS) entry which is preliminary data.</text>
</comment>
<proteinExistence type="inferred from homology"/>
<protein>
    <submittedName>
        <fullName evidence="2">Enamine deaminase RidA (YjgF/YER057c/UK114 family)</fullName>
    </submittedName>
</protein>
<dbReference type="SUPFAM" id="SSF55298">
    <property type="entry name" value="YjgF-like"/>
    <property type="match status" value="1"/>
</dbReference>
<evidence type="ECO:0000256" key="1">
    <source>
        <dbReference type="ARBA" id="ARBA00010552"/>
    </source>
</evidence>
<dbReference type="GO" id="GO:0005829">
    <property type="term" value="C:cytosol"/>
    <property type="evidence" value="ECO:0007669"/>
    <property type="project" value="TreeGrafter"/>
</dbReference>
<gene>
    <name evidence="2" type="ORF">DFP86_101386</name>
</gene>
<organism evidence="2 3">
    <name type="scientific">Paludibacterium purpuratum</name>
    <dbReference type="NCBI Taxonomy" id="1144873"/>
    <lineage>
        <taxon>Bacteria</taxon>
        <taxon>Pseudomonadati</taxon>
        <taxon>Pseudomonadota</taxon>
        <taxon>Betaproteobacteria</taxon>
        <taxon>Neisseriales</taxon>
        <taxon>Chromobacteriaceae</taxon>
        <taxon>Paludibacterium</taxon>
    </lineage>
</organism>
<dbReference type="CDD" id="cd00448">
    <property type="entry name" value="YjgF_YER057c_UK114_family"/>
    <property type="match status" value="1"/>
</dbReference>
<sequence>MEKAPFHKENVYGVWSKDLFADAAIVQGQHKTLYISGMGAEDPDTGEITHLGDFSGQCQLAYQKIERILRAQGGDMNSIVRIVAYVTDIRYFADYMACQKAAFAGAPMPPHSLINVSQLAIPGMMVEVEATAAIALDPSDQ</sequence>
<dbReference type="PANTHER" id="PTHR11803:SF58">
    <property type="entry name" value="PROTEIN HMF1-RELATED"/>
    <property type="match status" value="1"/>
</dbReference>
<dbReference type="Pfam" id="PF01042">
    <property type="entry name" value="Ribonuc_L-PSP"/>
    <property type="match status" value="1"/>
</dbReference>
<dbReference type="Gene3D" id="3.30.1330.40">
    <property type="entry name" value="RutC-like"/>
    <property type="match status" value="1"/>
</dbReference>
<dbReference type="RefSeq" id="WP_133678303.1">
    <property type="nucleotide sequence ID" value="NZ_SNZP01000001.1"/>
</dbReference>
<evidence type="ECO:0000313" key="2">
    <source>
        <dbReference type="EMBL" id="TDR82992.1"/>
    </source>
</evidence>
<dbReference type="InterPro" id="IPR006175">
    <property type="entry name" value="YjgF/YER057c/UK114"/>
</dbReference>
<evidence type="ECO:0000313" key="3">
    <source>
        <dbReference type="Proteomes" id="UP000295611"/>
    </source>
</evidence>
<dbReference type="PANTHER" id="PTHR11803">
    <property type="entry name" value="2-IMINOBUTANOATE/2-IMINOPROPANOATE DEAMINASE RIDA"/>
    <property type="match status" value="1"/>
</dbReference>
<dbReference type="AlphaFoldDB" id="A0A4R7BFD3"/>
<accession>A0A4R7BFD3</accession>
<dbReference type="EMBL" id="SNZP01000001">
    <property type="protein sequence ID" value="TDR82992.1"/>
    <property type="molecule type" value="Genomic_DNA"/>
</dbReference>
<reference evidence="2 3" key="1">
    <citation type="submission" date="2019-03" db="EMBL/GenBank/DDBJ databases">
        <title>Genomic Encyclopedia of Type Strains, Phase III (KMG-III): the genomes of soil and plant-associated and newly described type strains.</title>
        <authorList>
            <person name="Whitman W."/>
        </authorList>
    </citation>
    <scope>NUCLEOTIDE SEQUENCE [LARGE SCALE GENOMIC DNA]</scope>
    <source>
        <strain evidence="2 3">CECT 8976</strain>
    </source>
</reference>
<comment type="similarity">
    <text evidence="1">Belongs to the RutC family.</text>
</comment>
<name>A0A4R7BFD3_9NEIS</name>